<protein>
    <submittedName>
        <fullName evidence="1">4155_t:CDS:1</fullName>
    </submittedName>
</protein>
<comment type="caution">
    <text evidence="1">The sequence shown here is derived from an EMBL/GenBank/DDBJ whole genome shotgun (WGS) entry which is preliminary data.</text>
</comment>
<sequence>TAAKTAKMLTKAVIGDSQIIVKSADDSSTDGISPGDMVKSDKESVISIDA</sequence>
<reference evidence="1" key="1">
    <citation type="submission" date="2021-06" db="EMBL/GenBank/DDBJ databases">
        <authorList>
            <person name="Kallberg Y."/>
            <person name="Tangrot J."/>
            <person name="Rosling A."/>
        </authorList>
    </citation>
    <scope>NUCLEOTIDE SEQUENCE</scope>
    <source>
        <strain evidence="1">28 12/20/2015</strain>
    </source>
</reference>
<organism evidence="1 2">
    <name type="scientific">Cetraspora pellucida</name>
    <dbReference type="NCBI Taxonomy" id="1433469"/>
    <lineage>
        <taxon>Eukaryota</taxon>
        <taxon>Fungi</taxon>
        <taxon>Fungi incertae sedis</taxon>
        <taxon>Mucoromycota</taxon>
        <taxon>Glomeromycotina</taxon>
        <taxon>Glomeromycetes</taxon>
        <taxon>Diversisporales</taxon>
        <taxon>Gigasporaceae</taxon>
        <taxon>Cetraspora</taxon>
    </lineage>
</organism>
<evidence type="ECO:0000313" key="1">
    <source>
        <dbReference type="EMBL" id="CAG8681665.1"/>
    </source>
</evidence>
<keyword evidence="2" id="KW-1185">Reference proteome</keyword>
<evidence type="ECO:0000313" key="2">
    <source>
        <dbReference type="Proteomes" id="UP000789366"/>
    </source>
</evidence>
<name>A0ACA9NXR5_9GLOM</name>
<gene>
    <name evidence="1" type="ORF">SPELUC_LOCUS10188</name>
</gene>
<proteinExistence type="predicted"/>
<feature type="non-terminal residue" evidence="1">
    <location>
        <position position="1"/>
    </location>
</feature>
<dbReference type="EMBL" id="CAJVPW010018430">
    <property type="protein sequence ID" value="CAG8681665.1"/>
    <property type="molecule type" value="Genomic_DNA"/>
</dbReference>
<dbReference type="Proteomes" id="UP000789366">
    <property type="component" value="Unassembled WGS sequence"/>
</dbReference>
<accession>A0ACA9NXR5</accession>